<keyword evidence="6 9" id="KW-0119">Carbohydrate metabolism</keyword>
<evidence type="ECO:0000256" key="2">
    <source>
        <dbReference type="ARBA" id="ARBA00007495"/>
    </source>
</evidence>
<name>A0A1H3FZH6_9PSEU</name>
<sequence>MTLLFRAAAVLAAVLVAGTAVPAGGTAAVSADLLSGHNWAQFAGAQPTAAGVVITPLDRWITATEGKRLQPNPPVNLAGPRLDVSGDFQVDATLSGVDGKAAYFQLYGKVPVIYDEWRQEPPSVRTGIVGGKLEIAVWDGKSDKAAETKTFGSGLSGDVALSIRRGGGSVKVFVAGKELGSVSERGVFGSGTVWFGADAAVGGGWTLRALTASGSVKVVDAPAWKQQPSSSSLRAKAAGLARPIGVGTAVASGPLVSDAAYRAIAGREFSALTPENDMKPQFVQPRRGVYAFAEADMLVDFARANDMAVHAHTLVWFEALPTWMRSASDKKTVMLDHIKTVAGHFKGRVAEWDVVNEPINEDNPDGLEHNLWHQAMGADYISQAFKAARAADPGAVLYLNEYGAEQDGGRWDALYKLVKKLRADGVPIDGVGLQNHEYEKADRTPPETFRKHVRALAALGLKVRVSEMDVVSGGDTTMQAKEFAGKLAVCRDEPACTTFGAWGFTDRFGSTADAGKYPVGPGDALPWDKSLNPKKAVTSMLAELH</sequence>
<dbReference type="Pfam" id="PF00331">
    <property type="entry name" value="Glyco_hydro_10"/>
    <property type="match status" value="1"/>
</dbReference>
<dbReference type="RefSeq" id="WP_091290570.1">
    <property type="nucleotide sequence ID" value="NZ_FNON01000004.1"/>
</dbReference>
<comment type="similarity">
    <text evidence="2 9">Belongs to the glycosyl hydrolase 10 (cellulase F) family.</text>
</comment>
<evidence type="ECO:0000256" key="8">
    <source>
        <dbReference type="ARBA" id="ARBA00023326"/>
    </source>
</evidence>
<keyword evidence="7 9" id="KW-0326">Glycosidase</keyword>
<evidence type="ECO:0000256" key="10">
    <source>
        <dbReference type="SAM" id="SignalP"/>
    </source>
</evidence>
<dbReference type="OrthoDB" id="9815836at2"/>
<dbReference type="PRINTS" id="PR00134">
    <property type="entry name" value="GLHYDRLASE10"/>
</dbReference>
<keyword evidence="8 9" id="KW-0624">Polysaccharide degradation</keyword>
<evidence type="ECO:0000256" key="5">
    <source>
        <dbReference type="ARBA" id="ARBA00022801"/>
    </source>
</evidence>
<dbReference type="InterPro" id="IPR044846">
    <property type="entry name" value="GH10"/>
</dbReference>
<dbReference type="GO" id="GO:0031176">
    <property type="term" value="F:endo-1,4-beta-xylanase activity"/>
    <property type="evidence" value="ECO:0007669"/>
    <property type="project" value="UniProtKB-EC"/>
</dbReference>
<dbReference type="SUPFAM" id="SSF51445">
    <property type="entry name" value="(Trans)glycosidases"/>
    <property type="match status" value="1"/>
</dbReference>
<keyword evidence="13" id="KW-1185">Reference proteome</keyword>
<dbReference type="Proteomes" id="UP000199515">
    <property type="component" value="Unassembled WGS sequence"/>
</dbReference>
<feature type="domain" description="GH10" evidence="11">
    <location>
        <begin position="227"/>
        <end position="543"/>
    </location>
</feature>
<evidence type="ECO:0000313" key="12">
    <source>
        <dbReference type="EMBL" id="SDX96310.1"/>
    </source>
</evidence>
<dbReference type="EMBL" id="FNON01000004">
    <property type="protein sequence ID" value="SDX96310.1"/>
    <property type="molecule type" value="Genomic_DNA"/>
</dbReference>
<dbReference type="STRING" id="589385.SAMN05421504_10458"/>
<gene>
    <name evidence="12" type="ORF">SAMN05421504_10458</name>
</gene>
<dbReference type="Gene3D" id="3.20.20.80">
    <property type="entry name" value="Glycosidases"/>
    <property type="match status" value="1"/>
</dbReference>
<feature type="signal peptide" evidence="10">
    <location>
        <begin position="1"/>
        <end position="22"/>
    </location>
</feature>
<dbReference type="PROSITE" id="PS51760">
    <property type="entry name" value="GH10_2"/>
    <property type="match status" value="1"/>
</dbReference>
<comment type="catalytic activity">
    <reaction evidence="1 9">
        <text>Endohydrolysis of (1-&gt;4)-beta-D-xylosidic linkages in xylans.</text>
        <dbReference type="EC" id="3.2.1.8"/>
    </reaction>
</comment>
<evidence type="ECO:0000259" key="11">
    <source>
        <dbReference type="PROSITE" id="PS51760"/>
    </source>
</evidence>
<dbReference type="InterPro" id="IPR001000">
    <property type="entry name" value="GH10_dom"/>
</dbReference>
<dbReference type="EC" id="3.2.1.8" evidence="9"/>
<evidence type="ECO:0000256" key="6">
    <source>
        <dbReference type="ARBA" id="ARBA00023277"/>
    </source>
</evidence>
<evidence type="ECO:0000313" key="13">
    <source>
        <dbReference type="Proteomes" id="UP000199515"/>
    </source>
</evidence>
<dbReference type="PANTHER" id="PTHR31490">
    <property type="entry name" value="GLYCOSYL HYDROLASE"/>
    <property type="match status" value="1"/>
</dbReference>
<accession>A0A1H3FZH6</accession>
<dbReference type="GO" id="GO:0045493">
    <property type="term" value="P:xylan catabolic process"/>
    <property type="evidence" value="ECO:0007669"/>
    <property type="project" value="UniProtKB-KW"/>
</dbReference>
<dbReference type="SMART" id="SM00633">
    <property type="entry name" value="Glyco_10"/>
    <property type="match status" value="1"/>
</dbReference>
<proteinExistence type="inferred from homology"/>
<protein>
    <recommendedName>
        <fullName evidence="9">Beta-xylanase</fullName>
        <ecNumber evidence="9">3.2.1.8</ecNumber>
    </recommendedName>
</protein>
<evidence type="ECO:0000256" key="1">
    <source>
        <dbReference type="ARBA" id="ARBA00000681"/>
    </source>
</evidence>
<dbReference type="AlphaFoldDB" id="A0A1H3FZH6"/>
<keyword evidence="5 9" id="KW-0378">Hydrolase</keyword>
<evidence type="ECO:0000256" key="7">
    <source>
        <dbReference type="ARBA" id="ARBA00023295"/>
    </source>
</evidence>
<dbReference type="InterPro" id="IPR017853">
    <property type="entry name" value="GH"/>
</dbReference>
<organism evidence="12 13">
    <name type="scientific">Amycolatopsis xylanica</name>
    <dbReference type="NCBI Taxonomy" id="589385"/>
    <lineage>
        <taxon>Bacteria</taxon>
        <taxon>Bacillati</taxon>
        <taxon>Actinomycetota</taxon>
        <taxon>Actinomycetes</taxon>
        <taxon>Pseudonocardiales</taxon>
        <taxon>Pseudonocardiaceae</taxon>
        <taxon>Amycolatopsis</taxon>
    </lineage>
</organism>
<feature type="chain" id="PRO_5011535851" description="Beta-xylanase" evidence="10">
    <location>
        <begin position="23"/>
        <end position="545"/>
    </location>
</feature>
<reference evidence="12 13" key="1">
    <citation type="submission" date="2016-10" db="EMBL/GenBank/DDBJ databases">
        <authorList>
            <person name="de Groot N.N."/>
        </authorList>
    </citation>
    <scope>NUCLEOTIDE SEQUENCE [LARGE SCALE GENOMIC DNA]</scope>
    <source>
        <strain evidence="12 13">CPCC 202699</strain>
    </source>
</reference>
<evidence type="ECO:0000256" key="3">
    <source>
        <dbReference type="ARBA" id="ARBA00022651"/>
    </source>
</evidence>
<evidence type="ECO:0000256" key="9">
    <source>
        <dbReference type="RuleBase" id="RU361174"/>
    </source>
</evidence>
<keyword evidence="4 10" id="KW-0732">Signal</keyword>
<evidence type="ECO:0000256" key="4">
    <source>
        <dbReference type="ARBA" id="ARBA00022729"/>
    </source>
</evidence>
<dbReference type="PANTHER" id="PTHR31490:SF88">
    <property type="entry name" value="BETA-XYLANASE"/>
    <property type="match status" value="1"/>
</dbReference>
<keyword evidence="3 12" id="KW-0858">Xylan degradation</keyword>